<protein>
    <submittedName>
        <fullName evidence="1">Uncharacterized protein</fullName>
    </submittedName>
</protein>
<proteinExistence type="predicted"/>
<evidence type="ECO:0000313" key="2">
    <source>
        <dbReference type="Proteomes" id="UP000744769"/>
    </source>
</evidence>
<organism evidence="1 2">
    <name type="scientific">Metallococcus carri</name>
    <dbReference type="NCBI Taxonomy" id="1656884"/>
    <lineage>
        <taxon>Bacteria</taxon>
        <taxon>Bacillati</taxon>
        <taxon>Actinomycetota</taxon>
        <taxon>Actinomycetes</taxon>
        <taxon>Micrococcales</taxon>
        <taxon>Dermacoccaceae</taxon>
        <taxon>Metallococcus</taxon>
    </lineage>
</organism>
<accession>A0A967B3D2</accession>
<gene>
    <name evidence="1" type="ORF">G9U51_12575</name>
</gene>
<keyword evidence="2" id="KW-1185">Reference proteome</keyword>
<reference evidence="1" key="1">
    <citation type="submission" date="2020-03" db="EMBL/GenBank/DDBJ databases">
        <title>Draft sequencing of Calidifontibacter sp. DB0510.</title>
        <authorList>
            <person name="Kim D.-U."/>
        </authorList>
    </citation>
    <scope>NUCLEOTIDE SEQUENCE</scope>
    <source>
        <strain evidence="1">DB0510</strain>
    </source>
</reference>
<dbReference type="RefSeq" id="WP_166197189.1">
    <property type="nucleotide sequence ID" value="NZ_JAAOIV010000009.1"/>
</dbReference>
<sequence length="287" mass="28162">MLDTDLIAEAIAAPPDPQAPAAEPSRVSRRTVAKGLAWSLPTISTAIAAPAYAASPPICDRCAGGTNPTDCFIAFPGGGNNGGHCTCAPGLVCVGTGPLGLLNVCVGTDLALSTCGGAQCAGVCLAPGGAIVTAINTFLAALTAFASAVGTLDLLGLRSCVNQPGLPTNICVAPFNDGRLGALCSYSASCGSNAVVDGLIRTVTGAYNTMISTLSNLGVLVSPKCADGLVCNDIGSAAFSYAGVLGTGGFGVQIGIGFCQCPPQTKTCGPGDPTPFASNQGFAACTP</sequence>
<evidence type="ECO:0000313" key="1">
    <source>
        <dbReference type="EMBL" id="NHN56615.1"/>
    </source>
</evidence>
<dbReference type="EMBL" id="JAAOIV010000009">
    <property type="protein sequence ID" value="NHN56615.1"/>
    <property type="molecule type" value="Genomic_DNA"/>
</dbReference>
<dbReference type="Proteomes" id="UP000744769">
    <property type="component" value="Unassembled WGS sequence"/>
</dbReference>
<name>A0A967B3D2_9MICO</name>
<comment type="caution">
    <text evidence="1">The sequence shown here is derived from an EMBL/GenBank/DDBJ whole genome shotgun (WGS) entry which is preliminary data.</text>
</comment>
<dbReference type="AlphaFoldDB" id="A0A967B3D2"/>